<sequence length="621" mass="68055">MNSSKKYPTINFTRTFPDSTRELDVPFVPAAFHDEDNEGLLPVSALTQPVRVELEVWDVAAPGNTYQIFWNTGVIGTKKTITQDHQPGDPLFLEIPVENLTEGVHALAYQTTNHENNTSVESPFVTVEVDLTPPGRPQLGPIKLPPEVEGGLTSAELTEMGNQLDVEIGSYTGMAKHDVVRTFWGDVEGPGAVVNADDMGLQRVIISYNRAFLESLGDFNGVVGYSVTDRAGNTSARSLGVLVRLLLKDVPKDFPAPIIDTTLGDLIDYAEAKAGVNVDIPHYPDAAALDLITLHWGDGNSSLPLPLPAGNEDEDIVLSVTVPYDTIAVIPEGRPNITYSVNRAGTEVGSSLPSSIDVFLTLPIIEPLDAIIIQGTSITNPNLDDNFIDEDDYELNSRAIIKWSTEFQISDDLDLYWGQEHIPQWYQVKNTDVTAQRDLIIPIPNEIMKEQGTGVAIPVRYTVSRFGNPNLVTSPMENVTVRSKEETPGGVEGLEGPTFLTTDNGVVGPIENPDGAPVTIAPYLNILRHQILQFHFIGFDNDNNPVEAASFYDERELDANDVINGYTFKVPGANLKRICVGWGEAHFKVIPPEESNQSPATSQVTRVRINMSYSDTHCNWI</sequence>
<dbReference type="PATRIC" id="fig|317.175.peg.2389"/>
<comment type="caution">
    <text evidence="1">The sequence shown here is derived from an EMBL/GenBank/DDBJ whole genome shotgun (WGS) entry which is preliminary data.</text>
</comment>
<dbReference type="OrthoDB" id="7004795at2"/>
<dbReference type="RefSeq" id="WP_032628349.1">
    <property type="nucleotide sequence ID" value="NZ_JPQU01000033.1"/>
</dbReference>
<accession>A0A085VJR5</accession>
<evidence type="ECO:0000313" key="2">
    <source>
        <dbReference type="Proteomes" id="UP000028631"/>
    </source>
</evidence>
<keyword evidence="2" id="KW-1185">Reference proteome</keyword>
<name>A0A085VJR5_PSESX</name>
<organism evidence="1 2">
    <name type="scientific">Pseudomonas syringae</name>
    <dbReference type="NCBI Taxonomy" id="317"/>
    <lineage>
        <taxon>Bacteria</taxon>
        <taxon>Pseudomonadati</taxon>
        <taxon>Pseudomonadota</taxon>
        <taxon>Gammaproteobacteria</taxon>
        <taxon>Pseudomonadales</taxon>
        <taxon>Pseudomonadaceae</taxon>
        <taxon>Pseudomonas</taxon>
    </lineage>
</organism>
<proteinExistence type="predicted"/>
<gene>
    <name evidence="1" type="ORF">IV01_11490</name>
</gene>
<dbReference type="AlphaFoldDB" id="A0A085VJR5"/>
<dbReference type="EMBL" id="JPQU01000033">
    <property type="protein sequence ID" value="KFE55678.1"/>
    <property type="molecule type" value="Genomic_DNA"/>
</dbReference>
<reference evidence="1 2" key="1">
    <citation type="submission" date="2014-07" db="EMBL/GenBank/DDBJ databases">
        <title>Draft Genome Sequences of Environmental Pseudomonas syringae strains.</title>
        <authorList>
            <person name="Baltrus D.A."/>
            <person name="Berge O."/>
            <person name="Morris C."/>
        </authorList>
    </citation>
    <scope>NUCLEOTIDE SEQUENCE [LARGE SCALE GENOMIC DNA]</scope>
    <source>
        <strain evidence="1 2">GAW0119</strain>
    </source>
</reference>
<protein>
    <submittedName>
        <fullName evidence="1">Uncharacterized protein</fullName>
    </submittedName>
</protein>
<dbReference type="Proteomes" id="UP000028631">
    <property type="component" value="Unassembled WGS sequence"/>
</dbReference>
<evidence type="ECO:0000313" key="1">
    <source>
        <dbReference type="EMBL" id="KFE55678.1"/>
    </source>
</evidence>